<protein>
    <submittedName>
        <fullName evidence="1">Sel1 repeat protein</fullName>
    </submittedName>
</protein>
<dbReference type="SUPFAM" id="SSF81901">
    <property type="entry name" value="HCP-like"/>
    <property type="match status" value="1"/>
</dbReference>
<dbReference type="InterPro" id="IPR052748">
    <property type="entry name" value="ISR_Activator"/>
</dbReference>
<evidence type="ECO:0000313" key="1">
    <source>
        <dbReference type="EMBL" id="EGC17419.1"/>
    </source>
</evidence>
<dbReference type="Proteomes" id="UP000004088">
    <property type="component" value="Unassembled WGS sequence"/>
</dbReference>
<name>F0EZ94_9NEIS</name>
<dbReference type="PANTHER" id="PTHR45011:SF1">
    <property type="entry name" value="DAP3-BINDING CELL DEATH ENHANCER 1"/>
    <property type="match status" value="1"/>
</dbReference>
<dbReference type="PANTHER" id="PTHR45011">
    <property type="entry name" value="DAP3-BINDING CELL DEATH ENHANCER 1"/>
    <property type="match status" value="1"/>
</dbReference>
<dbReference type="InterPro" id="IPR011990">
    <property type="entry name" value="TPR-like_helical_dom_sf"/>
</dbReference>
<dbReference type="Gene3D" id="1.25.40.10">
    <property type="entry name" value="Tetratricopeptide repeat domain"/>
    <property type="match status" value="1"/>
</dbReference>
<organism evidence="1 2">
    <name type="scientific">Kingella denitrificans ATCC 33394</name>
    <dbReference type="NCBI Taxonomy" id="888741"/>
    <lineage>
        <taxon>Bacteria</taxon>
        <taxon>Pseudomonadati</taxon>
        <taxon>Pseudomonadota</taxon>
        <taxon>Betaproteobacteria</taxon>
        <taxon>Neisseriales</taxon>
        <taxon>Neisseriaceae</taxon>
        <taxon>Kingella</taxon>
    </lineage>
</organism>
<dbReference type="SMART" id="SM00671">
    <property type="entry name" value="SEL1"/>
    <property type="match status" value="2"/>
</dbReference>
<accession>F0EZ94</accession>
<proteinExistence type="predicted"/>
<sequence length="127" mass="14132">MSFNPQRLQLDTAFAHIDKGNYEAAAPVLRRFAEQGDIDAQYQLAFMLEHGLGVKTDLEGAVHWYAKAAEQGDDSAQFNLGLSYAQGEGVPQDYDEAAKWWKRAAKQDNKDAQAALEELAKIRAEES</sequence>
<gene>
    <name evidence="1" type="ORF">HMPREF9098_1178</name>
</gene>
<comment type="caution">
    <text evidence="1">The sequence shown here is derived from an EMBL/GenBank/DDBJ whole genome shotgun (WGS) entry which is preliminary data.</text>
</comment>
<evidence type="ECO:0000313" key="2">
    <source>
        <dbReference type="Proteomes" id="UP000004088"/>
    </source>
</evidence>
<dbReference type="STRING" id="888741.HMPREF9098_1178"/>
<dbReference type="EMBL" id="AEWV01000019">
    <property type="protein sequence ID" value="EGC17419.1"/>
    <property type="molecule type" value="Genomic_DNA"/>
</dbReference>
<dbReference type="InterPro" id="IPR006597">
    <property type="entry name" value="Sel1-like"/>
</dbReference>
<keyword evidence="2" id="KW-1185">Reference proteome</keyword>
<dbReference type="AlphaFoldDB" id="F0EZ94"/>
<reference evidence="1 2" key="1">
    <citation type="submission" date="2011-01" db="EMBL/GenBank/DDBJ databases">
        <authorList>
            <person name="Muzny D."/>
            <person name="Qin X."/>
            <person name="Deng J."/>
            <person name="Jiang H."/>
            <person name="Liu Y."/>
            <person name="Qu J."/>
            <person name="Song X.-Z."/>
            <person name="Zhang L."/>
            <person name="Thornton R."/>
            <person name="Coyle M."/>
            <person name="Francisco L."/>
            <person name="Jackson L."/>
            <person name="Javaid M."/>
            <person name="Korchina V."/>
            <person name="Kovar C."/>
            <person name="Mata R."/>
            <person name="Mathew T."/>
            <person name="Ngo R."/>
            <person name="Nguyen L."/>
            <person name="Nguyen N."/>
            <person name="Okwuonu G."/>
            <person name="Ongeri F."/>
            <person name="Pham C."/>
            <person name="Simmons D."/>
            <person name="Wilczek-Boney K."/>
            <person name="Hale W."/>
            <person name="Jakkamsetti A."/>
            <person name="Pham P."/>
            <person name="Ruth R."/>
            <person name="San Lucas F."/>
            <person name="Warren J."/>
            <person name="Zhang J."/>
            <person name="Zhao Z."/>
            <person name="Zhou C."/>
            <person name="Zhu D."/>
            <person name="Lee S."/>
            <person name="Bess C."/>
            <person name="Blankenburg K."/>
            <person name="Forbes L."/>
            <person name="Fu Q."/>
            <person name="Gubbala S."/>
            <person name="Hirani K."/>
            <person name="Jayaseelan J.C."/>
            <person name="Lara F."/>
            <person name="Munidasa M."/>
            <person name="Palculict T."/>
            <person name="Patil S."/>
            <person name="Pu L.-L."/>
            <person name="Saada N."/>
            <person name="Tang L."/>
            <person name="Weissenberger G."/>
            <person name="Zhu Y."/>
            <person name="Hemphill L."/>
            <person name="Shang Y."/>
            <person name="Youmans B."/>
            <person name="Ayvaz T."/>
            <person name="Ross M."/>
            <person name="Santibanez J."/>
            <person name="Aqrawi P."/>
            <person name="Gross S."/>
            <person name="Joshi V."/>
            <person name="Fowler G."/>
            <person name="Nazareth L."/>
            <person name="Reid J."/>
            <person name="Worley K."/>
            <person name="Petrosino J."/>
            <person name="Highlander S."/>
            <person name="Gibbs R."/>
        </authorList>
    </citation>
    <scope>NUCLEOTIDE SEQUENCE [LARGE SCALE GENOMIC DNA]</scope>
    <source>
        <strain evidence="1 2">ATCC 33394</strain>
    </source>
</reference>
<dbReference type="Pfam" id="PF08238">
    <property type="entry name" value="Sel1"/>
    <property type="match status" value="2"/>
</dbReference>
<dbReference type="HOGENOM" id="CLU_000288_36_12_4"/>